<comment type="caution">
    <text evidence="7">The sequence shown here is derived from an EMBL/GenBank/DDBJ whole genome shotgun (WGS) entry which is preliminary data.</text>
</comment>
<evidence type="ECO:0000259" key="5">
    <source>
        <dbReference type="Pfam" id="PF00389"/>
    </source>
</evidence>
<dbReference type="InterPro" id="IPR006139">
    <property type="entry name" value="D-isomer_2_OHA_DH_cat_dom"/>
</dbReference>
<dbReference type="AlphaFoldDB" id="S9S4J8"/>
<feature type="domain" description="D-isomer specific 2-hydroxyacid dehydrogenase NAD-binding" evidence="6">
    <location>
        <begin position="110"/>
        <end position="281"/>
    </location>
</feature>
<gene>
    <name evidence="7" type="ORF">thalar_00525</name>
</gene>
<dbReference type="EC" id="1.1.1.95" evidence="7"/>
<accession>S9S4J8</accession>
<dbReference type="PATRIC" id="fig|1123360.3.peg.521"/>
<dbReference type="InterPro" id="IPR006140">
    <property type="entry name" value="D-isomer_DH_NAD-bd"/>
</dbReference>
<evidence type="ECO:0000256" key="4">
    <source>
        <dbReference type="RuleBase" id="RU003719"/>
    </source>
</evidence>
<dbReference type="InterPro" id="IPR036291">
    <property type="entry name" value="NAD(P)-bd_dom_sf"/>
</dbReference>
<keyword evidence="8" id="KW-1185">Reference proteome</keyword>
<evidence type="ECO:0000259" key="6">
    <source>
        <dbReference type="Pfam" id="PF02826"/>
    </source>
</evidence>
<dbReference type="GO" id="GO:0030267">
    <property type="term" value="F:glyoxylate reductase (NADPH) activity"/>
    <property type="evidence" value="ECO:0007669"/>
    <property type="project" value="TreeGrafter"/>
</dbReference>
<dbReference type="STRING" id="1123360.thalar_00525"/>
<comment type="similarity">
    <text evidence="4">Belongs to the D-isomer specific 2-hydroxyacid dehydrogenase family.</text>
</comment>
<name>S9S4J8_9RHOB</name>
<feature type="domain" description="D-isomer specific 2-hydroxyacid dehydrogenase catalytic" evidence="5">
    <location>
        <begin position="25"/>
        <end position="312"/>
    </location>
</feature>
<dbReference type="InterPro" id="IPR029752">
    <property type="entry name" value="D-isomer_DH_CS1"/>
</dbReference>
<protein>
    <submittedName>
        <fullName evidence="7">D-3-phosphoglycerate dehydrogenase</fullName>
        <ecNumber evidence="7">1.1.1.95</ecNumber>
    </submittedName>
</protein>
<dbReference type="GO" id="GO:0004617">
    <property type="term" value="F:phosphoglycerate dehydrogenase activity"/>
    <property type="evidence" value="ECO:0007669"/>
    <property type="project" value="UniProtKB-EC"/>
</dbReference>
<dbReference type="EMBL" id="AONI01000006">
    <property type="protein sequence ID" value="EPX81079.1"/>
    <property type="molecule type" value="Genomic_DNA"/>
</dbReference>
<evidence type="ECO:0000256" key="1">
    <source>
        <dbReference type="ARBA" id="ARBA00022857"/>
    </source>
</evidence>
<organism evidence="7 8">
    <name type="scientific">Litoreibacter arenae DSM 19593</name>
    <dbReference type="NCBI Taxonomy" id="1123360"/>
    <lineage>
        <taxon>Bacteria</taxon>
        <taxon>Pseudomonadati</taxon>
        <taxon>Pseudomonadota</taxon>
        <taxon>Alphaproteobacteria</taxon>
        <taxon>Rhodobacterales</taxon>
        <taxon>Roseobacteraceae</taxon>
        <taxon>Litoreibacter</taxon>
    </lineage>
</organism>
<evidence type="ECO:0000256" key="2">
    <source>
        <dbReference type="ARBA" id="ARBA00023002"/>
    </source>
</evidence>
<dbReference type="SUPFAM" id="SSF51735">
    <property type="entry name" value="NAD(P)-binding Rossmann-fold domains"/>
    <property type="match status" value="1"/>
</dbReference>
<evidence type="ECO:0000313" key="8">
    <source>
        <dbReference type="Proteomes" id="UP000015351"/>
    </source>
</evidence>
<dbReference type="Proteomes" id="UP000015351">
    <property type="component" value="Unassembled WGS sequence"/>
</dbReference>
<dbReference type="SUPFAM" id="SSF52283">
    <property type="entry name" value="Formate/glycerate dehydrogenase catalytic domain-like"/>
    <property type="match status" value="1"/>
</dbReference>
<dbReference type="Pfam" id="PF02826">
    <property type="entry name" value="2-Hacid_dh_C"/>
    <property type="match status" value="1"/>
</dbReference>
<evidence type="ECO:0000313" key="7">
    <source>
        <dbReference type="EMBL" id="EPX81079.1"/>
    </source>
</evidence>
<dbReference type="Pfam" id="PF00389">
    <property type="entry name" value="2-Hacid_dh"/>
    <property type="match status" value="1"/>
</dbReference>
<dbReference type="PANTHER" id="PTHR10996:SF178">
    <property type="entry name" value="2-HYDROXYACID DEHYDROGENASE YGL185C-RELATED"/>
    <property type="match status" value="1"/>
</dbReference>
<dbReference type="PANTHER" id="PTHR10996">
    <property type="entry name" value="2-HYDROXYACID DEHYDROGENASE-RELATED"/>
    <property type="match status" value="1"/>
</dbReference>
<proteinExistence type="inferred from homology"/>
<dbReference type="FunFam" id="3.40.50.720:FF:000213">
    <property type="entry name" value="Putative 2-hydroxyacid dehydrogenase"/>
    <property type="match status" value="1"/>
</dbReference>
<dbReference type="RefSeq" id="WP_021101599.1">
    <property type="nucleotide sequence ID" value="NZ_KE557312.1"/>
</dbReference>
<keyword evidence="2 4" id="KW-0560">Oxidoreductase</keyword>
<dbReference type="GO" id="GO:0051287">
    <property type="term" value="F:NAD binding"/>
    <property type="evidence" value="ECO:0007669"/>
    <property type="project" value="InterPro"/>
</dbReference>
<dbReference type="Gene3D" id="3.40.50.720">
    <property type="entry name" value="NAD(P)-binding Rossmann-like Domain"/>
    <property type="match status" value="2"/>
</dbReference>
<sequence length="318" mass="33878">MSQPELLQIGGATAEMRARLDAEFTVHVLSEIDDFDAWAATHGAGVEAVMTNGHDGVPAHVMEALPNLKVVSGYGVGYDAVDTDTCVARGIKVSHTPNVLNGEVANTTLLLLLAGLRNFRHDEAWARSGDWEAKGNAPLSTSPDGKTIGILGLGRIGQEIADRLFVFNPEIVYHTRTRKDVPYTYYADLVEMARACDVLVCITPGGASTNKIVNKDVLEALGPEGMLINVSRGSVVDEDALIAALDSGKLGMAGLDVFEREPHIPDALKASDRTVLLPHVGSATHETRAAMGALTVDNLLQWKADGTVKTPVPECAHL</sequence>
<reference evidence="8" key="1">
    <citation type="journal article" date="2013" name="Stand. Genomic Sci.">
        <title>Genome sequence of the Litoreibacter arenae type strain (DSM 19593(T)), a member of the Roseobacter clade isolated from sea sand.</title>
        <authorList>
            <person name="Riedel T."/>
            <person name="Fiebig A."/>
            <person name="Petersen J."/>
            <person name="Gronow S."/>
            <person name="Kyrpides N.C."/>
            <person name="Goker M."/>
            <person name="Klenk H.P."/>
        </authorList>
    </citation>
    <scope>NUCLEOTIDE SEQUENCE [LARGE SCALE GENOMIC DNA]</scope>
    <source>
        <strain evidence="8">DSM 19593</strain>
    </source>
</reference>
<dbReference type="InterPro" id="IPR050223">
    <property type="entry name" value="D-isomer_2-hydroxyacid_DH"/>
</dbReference>
<dbReference type="GO" id="GO:0005829">
    <property type="term" value="C:cytosol"/>
    <property type="evidence" value="ECO:0007669"/>
    <property type="project" value="TreeGrafter"/>
</dbReference>
<evidence type="ECO:0000256" key="3">
    <source>
        <dbReference type="ARBA" id="ARBA00023027"/>
    </source>
</evidence>
<keyword evidence="3" id="KW-0520">NAD</keyword>
<dbReference type="PROSITE" id="PS00065">
    <property type="entry name" value="D_2_HYDROXYACID_DH_1"/>
    <property type="match status" value="1"/>
</dbReference>
<dbReference type="eggNOG" id="COG1052">
    <property type="taxonomic scope" value="Bacteria"/>
</dbReference>
<dbReference type="HOGENOM" id="CLU_019796_1_2_5"/>
<dbReference type="CDD" id="cd12156">
    <property type="entry name" value="HPPR"/>
    <property type="match status" value="1"/>
</dbReference>
<keyword evidence="1" id="KW-0521">NADP</keyword>
<dbReference type="GO" id="GO:0016618">
    <property type="term" value="F:hydroxypyruvate reductase [NAD(P)H] activity"/>
    <property type="evidence" value="ECO:0007669"/>
    <property type="project" value="TreeGrafter"/>
</dbReference>